<name>A0A917IB44_9HYPH</name>
<dbReference type="EMBL" id="BMES01000002">
    <property type="protein sequence ID" value="GGH28276.1"/>
    <property type="molecule type" value="Genomic_DNA"/>
</dbReference>
<organism evidence="3 4">
    <name type="scientific">Alsobacter metallidurans</name>
    <dbReference type="NCBI Taxonomy" id="340221"/>
    <lineage>
        <taxon>Bacteria</taxon>
        <taxon>Pseudomonadati</taxon>
        <taxon>Pseudomonadota</taxon>
        <taxon>Alphaproteobacteria</taxon>
        <taxon>Hyphomicrobiales</taxon>
        <taxon>Alsobacteraceae</taxon>
        <taxon>Alsobacter</taxon>
    </lineage>
</organism>
<protein>
    <recommendedName>
        <fullName evidence="2">Glycoside hydrolase family 13 N-terminal domain-containing protein</fullName>
    </recommendedName>
</protein>
<comment type="caution">
    <text evidence="3">The sequence shown here is derived from an EMBL/GenBank/DDBJ whole genome shotgun (WGS) entry which is preliminary data.</text>
</comment>
<dbReference type="Pfam" id="PF02922">
    <property type="entry name" value="CBM_48"/>
    <property type="match status" value="1"/>
</dbReference>
<evidence type="ECO:0000313" key="3">
    <source>
        <dbReference type="EMBL" id="GGH28276.1"/>
    </source>
</evidence>
<dbReference type="AlphaFoldDB" id="A0A917IB44"/>
<dbReference type="Proteomes" id="UP000603912">
    <property type="component" value="Unassembled WGS sequence"/>
</dbReference>
<dbReference type="InterPro" id="IPR029058">
    <property type="entry name" value="AB_hydrolase_fold"/>
</dbReference>
<dbReference type="SUPFAM" id="SSF81296">
    <property type="entry name" value="E set domains"/>
    <property type="match status" value="1"/>
</dbReference>
<dbReference type="RefSeq" id="WP_188519194.1">
    <property type="nucleotide sequence ID" value="NZ_BMES01000002.1"/>
</dbReference>
<dbReference type="InterPro" id="IPR013783">
    <property type="entry name" value="Ig-like_fold"/>
</dbReference>
<reference evidence="3" key="1">
    <citation type="journal article" date="2014" name="Int. J. Syst. Evol. Microbiol.">
        <title>Complete genome sequence of Corynebacterium casei LMG S-19264T (=DSM 44701T), isolated from a smear-ripened cheese.</title>
        <authorList>
            <consortium name="US DOE Joint Genome Institute (JGI-PGF)"/>
            <person name="Walter F."/>
            <person name="Albersmeier A."/>
            <person name="Kalinowski J."/>
            <person name="Ruckert C."/>
        </authorList>
    </citation>
    <scope>NUCLEOTIDE SEQUENCE</scope>
    <source>
        <strain evidence="3">CGMCC 1.12214</strain>
    </source>
</reference>
<dbReference type="SUPFAM" id="SSF53474">
    <property type="entry name" value="alpha/beta-Hydrolases"/>
    <property type="match status" value="1"/>
</dbReference>
<dbReference type="Gene3D" id="3.40.50.1820">
    <property type="entry name" value="alpha/beta hydrolase"/>
    <property type="match status" value="1"/>
</dbReference>
<reference evidence="3" key="2">
    <citation type="submission" date="2020-09" db="EMBL/GenBank/DDBJ databases">
        <authorList>
            <person name="Sun Q."/>
            <person name="Zhou Y."/>
        </authorList>
    </citation>
    <scope>NUCLEOTIDE SEQUENCE</scope>
    <source>
        <strain evidence="3">CGMCC 1.12214</strain>
    </source>
</reference>
<dbReference type="InterPro" id="IPR000801">
    <property type="entry name" value="Esterase-like"/>
</dbReference>
<dbReference type="InterPro" id="IPR050583">
    <property type="entry name" value="Mycobacterial_A85_antigen"/>
</dbReference>
<keyword evidence="4" id="KW-1185">Reference proteome</keyword>
<evidence type="ECO:0000313" key="4">
    <source>
        <dbReference type="Proteomes" id="UP000603912"/>
    </source>
</evidence>
<gene>
    <name evidence="3" type="ORF">GCM10007036_37370</name>
</gene>
<evidence type="ECO:0000259" key="2">
    <source>
        <dbReference type="Pfam" id="PF02922"/>
    </source>
</evidence>
<dbReference type="GO" id="GO:0016747">
    <property type="term" value="F:acyltransferase activity, transferring groups other than amino-acyl groups"/>
    <property type="evidence" value="ECO:0007669"/>
    <property type="project" value="TreeGrafter"/>
</dbReference>
<dbReference type="InterPro" id="IPR004193">
    <property type="entry name" value="Glyco_hydro_13_N"/>
</dbReference>
<evidence type="ECO:0000256" key="1">
    <source>
        <dbReference type="SAM" id="SignalP"/>
    </source>
</evidence>
<accession>A0A917IB44</accession>
<proteinExistence type="predicted"/>
<feature type="signal peptide" evidence="1">
    <location>
        <begin position="1"/>
        <end position="24"/>
    </location>
</feature>
<feature type="chain" id="PRO_5036688819" description="Glycoside hydrolase family 13 N-terminal domain-containing protein" evidence="1">
    <location>
        <begin position="25"/>
        <end position="395"/>
    </location>
</feature>
<dbReference type="GO" id="GO:0005975">
    <property type="term" value="P:carbohydrate metabolic process"/>
    <property type="evidence" value="ECO:0007669"/>
    <property type="project" value="InterPro"/>
</dbReference>
<dbReference type="Gene3D" id="2.60.40.10">
    <property type="entry name" value="Immunoglobulins"/>
    <property type="match status" value="1"/>
</dbReference>
<keyword evidence="1" id="KW-0732">Signal</keyword>
<dbReference type="PANTHER" id="PTHR48098">
    <property type="entry name" value="ENTEROCHELIN ESTERASE-RELATED"/>
    <property type="match status" value="1"/>
</dbReference>
<feature type="domain" description="Glycoside hydrolase family 13 N-terminal" evidence="2">
    <location>
        <begin position="59"/>
        <end position="118"/>
    </location>
</feature>
<dbReference type="InterPro" id="IPR014756">
    <property type="entry name" value="Ig_E-set"/>
</dbReference>
<dbReference type="Pfam" id="PF00756">
    <property type="entry name" value="Esterase"/>
    <property type="match status" value="1"/>
</dbReference>
<sequence length="395" mass="43172">MSTRGIRLAPAALAFLWASPLAFAQQAVPPVGGVPADYCDSTCRAKRANPKPEVVSPTVSPDGQVTVKIWAPEAKKVVVSGLEAKPGPAKKSEDGVWTYTSPKLKQGYESYAVEVDGLGMLDPNNLSVVGGRNRYENMVEIGGGEEFARNDKDIPHGVIGEVFYRAPGVAFERRMRVYTPPRYNPAAETLPTLYLLHGGTQSEDQWPKLGRAGFILDKLIAEGKAKRMIIVMPDGYLDDFKVPSGALPELTTAEVIGGVMPFVEANYAVSKEPKDRAIAGLSRGAGQIVDIVRALPGGFGNVGVFSYSRTRVSLFRKELESMTADQWRALRESVAGAKTLYWSVGTEDAGFEDSKAIWSMLKTNSIDFTTQPRPGNHDWWVWRASLRDFAQKAFQ</sequence>
<dbReference type="GO" id="GO:0004553">
    <property type="term" value="F:hydrolase activity, hydrolyzing O-glycosyl compounds"/>
    <property type="evidence" value="ECO:0007669"/>
    <property type="project" value="InterPro"/>
</dbReference>
<dbReference type="PANTHER" id="PTHR48098:SF1">
    <property type="entry name" value="DIACYLGLYCEROL ACYLTRANSFERASE_MYCOLYLTRANSFERASE AG85A"/>
    <property type="match status" value="1"/>
</dbReference>